<name>A0ABR3GML3_9PEZI</name>
<feature type="compositionally biased region" description="Acidic residues" evidence="1">
    <location>
        <begin position="197"/>
        <end position="208"/>
    </location>
</feature>
<keyword evidence="3" id="KW-1185">Reference proteome</keyword>
<accession>A0ABR3GML3</accession>
<evidence type="ECO:0000256" key="1">
    <source>
        <dbReference type="SAM" id="MobiDB-lite"/>
    </source>
</evidence>
<dbReference type="EMBL" id="JBBBZM010000038">
    <property type="protein sequence ID" value="KAL0637139.1"/>
    <property type="molecule type" value="Genomic_DNA"/>
</dbReference>
<feature type="compositionally biased region" description="Polar residues" evidence="1">
    <location>
        <begin position="1"/>
        <end position="28"/>
    </location>
</feature>
<evidence type="ECO:0000313" key="3">
    <source>
        <dbReference type="Proteomes" id="UP001447188"/>
    </source>
</evidence>
<evidence type="ECO:0000313" key="2">
    <source>
        <dbReference type="EMBL" id="KAL0637139.1"/>
    </source>
</evidence>
<comment type="caution">
    <text evidence="2">The sequence shown here is derived from an EMBL/GenBank/DDBJ whole genome shotgun (WGS) entry which is preliminary data.</text>
</comment>
<feature type="region of interest" description="Disordered" evidence="1">
    <location>
        <begin position="1"/>
        <end position="90"/>
    </location>
</feature>
<feature type="region of interest" description="Disordered" evidence="1">
    <location>
        <begin position="252"/>
        <end position="275"/>
    </location>
</feature>
<organism evidence="2 3">
    <name type="scientific">Discina gigas</name>
    <dbReference type="NCBI Taxonomy" id="1032678"/>
    <lineage>
        <taxon>Eukaryota</taxon>
        <taxon>Fungi</taxon>
        <taxon>Dikarya</taxon>
        <taxon>Ascomycota</taxon>
        <taxon>Pezizomycotina</taxon>
        <taxon>Pezizomycetes</taxon>
        <taxon>Pezizales</taxon>
        <taxon>Discinaceae</taxon>
        <taxon>Discina</taxon>
    </lineage>
</organism>
<gene>
    <name evidence="2" type="ORF">Q9L58_003788</name>
</gene>
<reference evidence="2 3" key="1">
    <citation type="submission" date="2024-02" db="EMBL/GenBank/DDBJ databases">
        <title>Discinaceae phylogenomics.</title>
        <authorList>
            <person name="Dirks A.C."/>
            <person name="James T.Y."/>
        </authorList>
    </citation>
    <scope>NUCLEOTIDE SEQUENCE [LARGE SCALE GENOMIC DNA]</scope>
    <source>
        <strain evidence="2 3">ACD0624</strain>
    </source>
</reference>
<sequence>MENSSQRPENPYTLSNTSIRSGANSARPSNGFPARLERLQRTFSGITNRRSEHGRRRRRITNQQQQQQQQESSQSNPTNKRRRVEEQGQVEMAQVPLELQFCDGGRYDGDRYYYYTSTEYCPENALHNDSSVYCTKNSRCNMILRHVDGKCFTLQKLVIRAPPSGYTSPVREGMIFVTMDDENLIARTNYSIRYEDYSDDDEGDSDDEVEHRRGTRPPQTDPCDTGHDEREPQPLIESSIVPGVLYRGRTANNLRNTDAGPSRIEATPDTTSNNAQIPLLEPHATFFNRDRKNKCVINFEPAISGRFILAKFFAAHMDDNIDIEFIGAYGFVGRRFFPVITPR</sequence>
<feature type="region of interest" description="Disordered" evidence="1">
    <location>
        <begin position="196"/>
        <end position="235"/>
    </location>
</feature>
<feature type="compositionally biased region" description="Low complexity" evidence="1">
    <location>
        <begin position="63"/>
        <end position="75"/>
    </location>
</feature>
<dbReference type="Proteomes" id="UP001447188">
    <property type="component" value="Unassembled WGS sequence"/>
</dbReference>
<protein>
    <submittedName>
        <fullName evidence="2">Uncharacterized protein</fullName>
    </submittedName>
</protein>
<proteinExistence type="predicted"/>